<evidence type="ECO:0000256" key="1">
    <source>
        <dbReference type="SAM" id="MobiDB-lite"/>
    </source>
</evidence>
<comment type="caution">
    <text evidence="2">The sequence shown here is derived from an EMBL/GenBank/DDBJ whole genome shotgun (WGS) entry which is preliminary data.</text>
</comment>
<evidence type="ECO:0000313" key="3">
    <source>
        <dbReference type="Proteomes" id="UP001501116"/>
    </source>
</evidence>
<keyword evidence="3" id="KW-1185">Reference proteome</keyword>
<proteinExistence type="predicted"/>
<reference evidence="3" key="1">
    <citation type="journal article" date="2019" name="Int. J. Syst. Evol. Microbiol.">
        <title>The Global Catalogue of Microorganisms (GCM) 10K type strain sequencing project: providing services to taxonomists for standard genome sequencing and annotation.</title>
        <authorList>
            <consortium name="The Broad Institute Genomics Platform"/>
            <consortium name="The Broad Institute Genome Sequencing Center for Infectious Disease"/>
            <person name="Wu L."/>
            <person name="Ma J."/>
        </authorList>
    </citation>
    <scope>NUCLEOTIDE SEQUENCE [LARGE SCALE GENOMIC DNA]</scope>
    <source>
        <strain evidence="3">JCM 14545</strain>
    </source>
</reference>
<gene>
    <name evidence="2" type="ORF">GCM10009754_81730</name>
</gene>
<dbReference type="Proteomes" id="UP001501116">
    <property type="component" value="Unassembled WGS sequence"/>
</dbReference>
<evidence type="ECO:0000313" key="2">
    <source>
        <dbReference type="EMBL" id="GAA1990916.1"/>
    </source>
</evidence>
<accession>A0ABP5E699</accession>
<name>A0ABP5E699_9PSEU</name>
<protein>
    <submittedName>
        <fullName evidence="2">Uncharacterized protein</fullName>
    </submittedName>
</protein>
<feature type="compositionally biased region" description="Basic and acidic residues" evidence="1">
    <location>
        <begin position="55"/>
        <end position="66"/>
    </location>
</feature>
<dbReference type="EMBL" id="BAAANN010000057">
    <property type="protein sequence ID" value="GAA1990916.1"/>
    <property type="molecule type" value="Genomic_DNA"/>
</dbReference>
<sequence>MRVPRLLDQRAGDAQGALHRTGWTNPAPLTGQWQSKEAVVSVTITRTIQCRYVNDRKSSSTRRDIGGDTPCPAQVNPVFRARAGGPNR</sequence>
<feature type="compositionally biased region" description="Basic and acidic residues" evidence="1">
    <location>
        <begin position="1"/>
        <end position="11"/>
    </location>
</feature>
<feature type="region of interest" description="Disordered" evidence="1">
    <location>
        <begin position="1"/>
        <end position="30"/>
    </location>
</feature>
<organism evidence="2 3">
    <name type="scientific">Amycolatopsis minnesotensis</name>
    <dbReference type="NCBI Taxonomy" id="337894"/>
    <lineage>
        <taxon>Bacteria</taxon>
        <taxon>Bacillati</taxon>
        <taxon>Actinomycetota</taxon>
        <taxon>Actinomycetes</taxon>
        <taxon>Pseudonocardiales</taxon>
        <taxon>Pseudonocardiaceae</taxon>
        <taxon>Amycolatopsis</taxon>
    </lineage>
</organism>
<feature type="region of interest" description="Disordered" evidence="1">
    <location>
        <begin position="55"/>
        <end position="88"/>
    </location>
</feature>